<dbReference type="InterPro" id="IPR020354">
    <property type="entry name" value="Competence_nuclease_inhibitor"/>
</dbReference>
<sequence length="150" mass="16405">MKKITVNISYAQIAVFDPALSQPFNNWSPAHTAQGFAWRDGSVSFRTLRDVMRCNIVVSDATTFSPSPNSIRSIQVPFRIPASGQVEIASIEDSAVVELPPGEVALYCEMSSADEIRFSFVRGIPAAFQLLHVDDQLSPCYPLLTTAEPA</sequence>
<protein>
    <recommendedName>
        <fullName evidence="4">Competence protein J (ComJ)</fullName>
    </recommendedName>
</protein>
<dbReference type="AlphaFoldDB" id="A0A8B0SF59"/>
<name>A0A8B0SF59_9GAMM</name>
<dbReference type="Gene3D" id="2.60.34.30">
    <property type="entry name" value="Competence, DNA-entry nuclease inhibitor, ComJ"/>
    <property type="match status" value="1"/>
</dbReference>
<evidence type="ECO:0000313" key="2">
    <source>
        <dbReference type="EMBL" id="QTX09389.1"/>
    </source>
</evidence>
<dbReference type="InterPro" id="IPR038691">
    <property type="entry name" value="ComJ_sf"/>
</dbReference>
<dbReference type="EMBL" id="CP072748">
    <property type="protein sequence ID" value="QTX09389.1"/>
    <property type="molecule type" value="Genomic_DNA"/>
</dbReference>
<dbReference type="Proteomes" id="UP000664466">
    <property type="component" value="Unassembled WGS sequence"/>
</dbReference>
<keyword evidence="3" id="KW-1185">Reference proteome</keyword>
<accession>A0A8B0SF59</accession>
<dbReference type="EMBL" id="JAFMPM010000008">
    <property type="protein sequence ID" value="MBO0614558.1"/>
    <property type="molecule type" value="Genomic_DNA"/>
</dbReference>
<dbReference type="Pfam" id="PF11033">
    <property type="entry name" value="ComJ"/>
    <property type="match status" value="1"/>
</dbReference>
<evidence type="ECO:0008006" key="4">
    <source>
        <dbReference type="Google" id="ProtNLM"/>
    </source>
</evidence>
<evidence type="ECO:0000313" key="1">
    <source>
        <dbReference type="EMBL" id="MBO0614558.1"/>
    </source>
</evidence>
<proteinExistence type="predicted"/>
<evidence type="ECO:0000313" key="3">
    <source>
        <dbReference type="Proteomes" id="UP000664466"/>
    </source>
</evidence>
<gene>
    <name evidence="2" type="ORF">J1836_012175</name>
    <name evidence="1" type="ORF">J1836_16785</name>
</gene>
<reference evidence="1 3" key="1">
    <citation type="submission" date="2021-03" db="EMBL/GenBank/DDBJ databases">
        <title>Draft genome and methylome analysis of Thiotrix fructosivoruns ATCC 49748.</title>
        <authorList>
            <person name="Fomenkov A."/>
            <person name="Grabovich M.Y."/>
            <person name="Roberts R.J."/>
        </authorList>
    </citation>
    <scope>NUCLEOTIDE SEQUENCE [LARGE SCALE GENOMIC DNA]</scope>
    <source>
        <strain evidence="1 3">ATCC 49748</strain>
    </source>
</reference>
<reference evidence="2" key="2">
    <citation type="submission" date="2021-04" db="EMBL/GenBank/DDBJ databases">
        <title>Complete Genome and methylome analysis of Thiothrix fructosivorans ATCC 49748.</title>
        <authorList>
            <person name="Fomenkov A."/>
            <person name="Sun L."/>
            <person name="Vincze T."/>
            <person name="Grabovich M.Y."/>
            <person name="Roberts R.J."/>
        </authorList>
    </citation>
    <scope>NUCLEOTIDE SEQUENCE</scope>
    <source>
        <strain evidence="2">ATCC 49748</strain>
    </source>
</reference>
<dbReference type="RefSeq" id="WP_207252278.1">
    <property type="nucleotide sequence ID" value="NZ_JAFMPM010000008.1"/>
</dbReference>
<organism evidence="2">
    <name type="scientific">Thiothrix fructosivorans</name>
    <dbReference type="NCBI Taxonomy" id="111770"/>
    <lineage>
        <taxon>Bacteria</taxon>
        <taxon>Pseudomonadati</taxon>
        <taxon>Pseudomonadota</taxon>
        <taxon>Gammaproteobacteria</taxon>
        <taxon>Thiotrichales</taxon>
        <taxon>Thiotrichaceae</taxon>
        <taxon>Thiothrix</taxon>
    </lineage>
</organism>